<dbReference type="GO" id="GO:0000428">
    <property type="term" value="C:DNA-directed RNA polymerase complex"/>
    <property type="evidence" value="ECO:0007669"/>
    <property type="project" value="UniProtKB-KW"/>
</dbReference>
<feature type="domain" description="Integrase catalytic" evidence="8">
    <location>
        <begin position="222"/>
        <end position="290"/>
    </location>
</feature>
<dbReference type="InterPro" id="IPR043502">
    <property type="entry name" value="DNA/RNA_pol_sf"/>
</dbReference>
<dbReference type="InterPro" id="IPR001584">
    <property type="entry name" value="Integrase_cat-core"/>
</dbReference>
<evidence type="ECO:0000256" key="3">
    <source>
        <dbReference type="ARBA" id="ARBA00022679"/>
    </source>
</evidence>
<dbReference type="PANTHER" id="PTHR47592">
    <property type="entry name" value="PBF68 PROTEIN"/>
    <property type="match status" value="1"/>
</dbReference>
<keyword evidence="4" id="KW-0548">Nucleotidyltransferase</keyword>
<dbReference type="STRING" id="33114.A0A2G2XPK2"/>
<dbReference type="InterPro" id="IPR025724">
    <property type="entry name" value="GAG-pre-integrase_dom"/>
</dbReference>
<dbReference type="GO" id="GO:0006351">
    <property type="term" value="P:DNA-templated transcription"/>
    <property type="evidence" value="ECO:0007669"/>
    <property type="project" value="InterPro"/>
</dbReference>
<evidence type="ECO:0000256" key="5">
    <source>
        <dbReference type="ARBA" id="ARBA00022750"/>
    </source>
</evidence>
<dbReference type="Gene3D" id="3.30.420.10">
    <property type="entry name" value="Ribonuclease H-like superfamily/Ribonuclease H"/>
    <property type="match status" value="1"/>
</dbReference>
<dbReference type="Pfam" id="PF00623">
    <property type="entry name" value="RNA_pol_Rpb1_2"/>
    <property type="match status" value="1"/>
</dbReference>
<evidence type="ECO:0000256" key="6">
    <source>
        <dbReference type="ARBA" id="ARBA00023163"/>
    </source>
</evidence>
<dbReference type="GO" id="GO:0003677">
    <property type="term" value="F:DNA binding"/>
    <property type="evidence" value="ECO:0007669"/>
    <property type="project" value="InterPro"/>
</dbReference>
<keyword evidence="6" id="KW-0804">Transcription</keyword>
<keyword evidence="5" id="KW-0645">Protease</keyword>
<keyword evidence="10" id="KW-1185">Reference proteome</keyword>
<keyword evidence="3" id="KW-0808">Transferase</keyword>
<feature type="compositionally biased region" description="Basic and acidic residues" evidence="7">
    <location>
        <begin position="302"/>
        <end position="317"/>
    </location>
</feature>
<comment type="caution">
    <text evidence="9">The sequence shown here is derived from an EMBL/GenBank/DDBJ whole genome shotgun (WGS) entry which is preliminary data.</text>
</comment>
<protein>
    <recommendedName>
        <fullName evidence="1">DNA-directed RNA polymerase</fullName>
        <ecNumber evidence="1">2.7.7.6</ecNumber>
    </recommendedName>
</protein>
<dbReference type="SUPFAM" id="SSF53098">
    <property type="entry name" value="Ribonuclease H-like"/>
    <property type="match status" value="1"/>
</dbReference>
<proteinExistence type="predicted"/>
<dbReference type="InterPro" id="IPR036397">
    <property type="entry name" value="RNaseH_sf"/>
</dbReference>
<dbReference type="Gene3D" id="2.40.40.20">
    <property type="match status" value="1"/>
</dbReference>
<dbReference type="InterPro" id="IPR006592">
    <property type="entry name" value="RNA_pol_N"/>
</dbReference>
<dbReference type="InterPro" id="IPR000722">
    <property type="entry name" value="RNA_pol_asu"/>
</dbReference>
<dbReference type="GO" id="GO:0015074">
    <property type="term" value="P:DNA integration"/>
    <property type="evidence" value="ECO:0007669"/>
    <property type="project" value="InterPro"/>
</dbReference>
<name>A0A2G2XPK2_CAPBA</name>
<dbReference type="Pfam" id="PF07727">
    <property type="entry name" value="RVT_2"/>
    <property type="match status" value="1"/>
</dbReference>
<dbReference type="GO" id="GO:0004190">
    <property type="term" value="F:aspartic-type endopeptidase activity"/>
    <property type="evidence" value="ECO:0007669"/>
    <property type="project" value="UniProtKB-KW"/>
</dbReference>
<dbReference type="EMBL" id="MLFT02000001">
    <property type="protein sequence ID" value="PHT59426.1"/>
    <property type="molecule type" value="Genomic_DNA"/>
</dbReference>
<evidence type="ECO:0000256" key="2">
    <source>
        <dbReference type="ARBA" id="ARBA00022478"/>
    </source>
</evidence>
<dbReference type="CDD" id="cd09272">
    <property type="entry name" value="RNase_HI_RT_Ty1"/>
    <property type="match status" value="1"/>
</dbReference>
<dbReference type="EC" id="2.7.7.6" evidence="1"/>
<keyword evidence="5" id="KW-0064">Aspartyl protease</keyword>
<dbReference type="AlphaFoldDB" id="A0A2G2XPK2"/>
<dbReference type="SUPFAM" id="SSF64484">
    <property type="entry name" value="beta and beta-prime subunits of DNA dependent RNA-polymerase"/>
    <property type="match status" value="1"/>
</dbReference>
<gene>
    <name evidence="9" type="ORF">CQW23_01789</name>
</gene>
<dbReference type="InterPro" id="IPR012337">
    <property type="entry name" value="RNaseH-like_sf"/>
</dbReference>
<dbReference type="PROSITE" id="PS50994">
    <property type="entry name" value="INTEGRASE"/>
    <property type="match status" value="1"/>
</dbReference>
<organism evidence="9 10">
    <name type="scientific">Capsicum baccatum</name>
    <name type="common">Peruvian pepper</name>
    <dbReference type="NCBI Taxonomy" id="33114"/>
    <lineage>
        <taxon>Eukaryota</taxon>
        <taxon>Viridiplantae</taxon>
        <taxon>Streptophyta</taxon>
        <taxon>Embryophyta</taxon>
        <taxon>Tracheophyta</taxon>
        <taxon>Spermatophyta</taxon>
        <taxon>Magnoliopsida</taxon>
        <taxon>eudicotyledons</taxon>
        <taxon>Gunneridae</taxon>
        <taxon>Pentapetalae</taxon>
        <taxon>asterids</taxon>
        <taxon>lamiids</taxon>
        <taxon>Solanales</taxon>
        <taxon>Solanaceae</taxon>
        <taxon>Solanoideae</taxon>
        <taxon>Capsiceae</taxon>
        <taxon>Capsicum</taxon>
    </lineage>
</organism>
<reference evidence="9 10" key="1">
    <citation type="journal article" date="2017" name="Genome Biol.">
        <title>New reference genome sequences of hot pepper reveal the massive evolution of plant disease-resistance genes by retroduplication.</title>
        <authorList>
            <person name="Kim S."/>
            <person name="Park J."/>
            <person name="Yeom S.I."/>
            <person name="Kim Y.M."/>
            <person name="Seo E."/>
            <person name="Kim K.T."/>
            <person name="Kim M.S."/>
            <person name="Lee J.M."/>
            <person name="Cheong K."/>
            <person name="Shin H.S."/>
            <person name="Kim S.B."/>
            <person name="Han K."/>
            <person name="Lee J."/>
            <person name="Park M."/>
            <person name="Lee H.A."/>
            <person name="Lee H.Y."/>
            <person name="Lee Y."/>
            <person name="Oh S."/>
            <person name="Lee J.H."/>
            <person name="Choi E."/>
            <person name="Choi E."/>
            <person name="Lee S.E."/>
            <person name="Jeon J."/>
            <person name="Kim H."/>
            <person name="Choi G."/>
            <person name="Song H."/>
            <person name="Lee J."/>
            <person name="Lee S.C."/>
            <person name="Kwon J.K."/>
            <person name="Lee H.Y."/>
            <person name="Koo N."/>
            <person name="Hong Y."/>
            <person name="Kim R.W."/>
            <person name="Kang W.H."/>
            <person name="Huh J.H."/>
            <person name="Kang B.C."/>
            <person name="Yang T.J."/>
            <person name="Lee Y.H."/>
            <person name="Bennetzen J.L."/>
            <person name="Choi D."/>
        </authorList>
    </citation>
    <scope>NUCLEOTIDE SEQUENCE [LARGE SCALE GENOMIC DNA]</scope>
    <source>
        <strain evidence="10">cv. PBC81</strain>
    </source>
</reference>
<dbReference type="PANTHER" id="PTHR47592:SF24">
    <property type="entry name" value="BNACNNG30200D PROTEIN"/>
    <property type="match status" value="1"/>
</dbReference>
<keyword evidence="5" id="KW-0378">Hydrolase</keyword>
<evidence type="ECO:0000259" key="8">
    <source>
        <dbReference type="PROSITE" id="PS50994"/>
    </source>
</evidence>
<keyword evidence="2 9" id="KW-0240">DNA-directed RNA polymerase</keyword>
<dbReference type="InterPro" id="IPR054722">
    <property type="entry name" value="PolX-like_BBD"/>
</dbReference>
<evidence type="ECO:0000256" key="7">
    <source>
        <dbReference type="SAM" id="MobiDB-lite"/>
    </source>
</evidence>
<dbReference type="OrthoDB" id="1002447at2759"/>
<sequence length="993" mass="113204">MDSGATRHVYASKELFSTYAPAQAEETIYMANSATAKVEGIGKVCLKMTSGKVLTLNNVLYVPELRRKLISVSLLDKNGFKCVTISEKIVVSKGEMYVGKGYLKEGLYKMNVMNVEMNKNSNSSYLLESYNLWHERLGHVNYKMLRKLINLEVLPNFECNKSKCQMCVESKYAKHPFKSVERNSNPLDLIHTDICDMKSTPSRGGKRQYKTEVENQLDKRIKIIRSDRGGEYESPFAQICVENGIIHQTMAPYSPQSNGIAERKNRTLKEMMNALLISSGLPQNLWGDAFLTHEQSSGGSKGPRDELSENVHNEENPRYSTRQRMSTLFGSDFVTFLLENEPRTFKEAMSSSDSSFWKEAVNSEIDSILSNHTWELVDLPPGNKPLGSKWIFKRKIKTDGTIDKYKARLIVKGFNQKEGLDYFDTYSPVTRITSIRMLIALAAVYDLQIHQMDVKTAFLNGELEEEIYMEQPEGFVVPGKENKVCKLVKSLYGLKQAPKQWHAKFDQNMLANGFKINECDKCVYIKDTPIHQVIVCLYVDDMLIISRDICDINATKRMLESKFDMKDLGVANVILGIRILRTPQGLALSQSHYIEKVLDKFKYMEFNIAKTPLDANFALWKNKGESDSQLEYARVLGCLMYIMNCTRPDIACTISKLSRYTSNPNKTHWMAMKRVLGYLKYTQDYALHYNKYPAVLEGYSDANWITGSNEVKSTSGYIFTIGGEAVSWKSSKQTCIARSTIESEFIALDKTGEEAEWLQNFLEDIPYWPSQWHQYVYTVIAKRQQQTREEIKGYVWTYVIWQQDKVEKREVGGLLEPLPVAERPWDSVPMDFIMTLLLSDSIMVVVDIFSKYATFIPASPDCKAEEKAHFFLKNALNQHLASKIGVAKSQIQEKEPMGREILQEVMQVHPILLNKALTLHRLGIQAFYPILVEGHAICLHPLVCKGFNADFDRDQMAVHVPLSLEAQVEAYLLMFSHMNLLSLAIGDPISVTT</sequence>
<dbReference type="InterPro" id="IPR013103">
    <property type="entry name" value="RVT_2"/>
</dbReference>
<evidence type="ECO:0000313" key="9">
    <source>
        <dbReference type="EMBL" id="PHT59426.1"/>
    </source>
</evidence>
<evidence type="ECO:0000256" key="1">
    <source>
        <dbReference type="ARBA" id="ARBA00012418"/>
    </source>
</evidence>
<evidence type="ECO:0000256" key="4">
    <source>
        <dbReference type="ARBA" id="ARBA00022695"/>
    </source>
</evidence>
<dbReference type="SMART" id="SM00663">
    <property type="entry name" value="RPOLA_N"/>
    <property type="match status" value="1"/>
</dbReference>
<feature type="region of interest" description="Disordered" evidence="7">
    <location>
        <begin position="292"/>
        <end position="320"/>
    </location>
</feature>
<reference evidence="10" key="2">
    <citation type="journal article" date="2017" name="J. Anim. Genet.">
        <title>Multiple reference genome sequences of hot pepper reveal the massive evolution of plant disease resistance genes by retroduplication.</title>
        <authorList>
            <person name="Kim S."/>
            <person name="Park J."/>
            <person name="Yeom S.-I."/>
            <person name="Kim Y.-M."/>
            <person name="Seo E."/>
            <person name="Kim K.-T."/>
            <person name="Kim M.-S."/>
            <person name="Lee J.M."/>
            <person name="Cheong K."/>
            <person name="Shin H.-S."/>
            <person name="Kim S.-B."/>
            <person name="Han K."/>
            <person name="Lee J."/>
            <person name="Park M."/>
            <person name="Lee H.-A."/>
            <person name="Lee H.-Y."/>
            <person name="Lee Y."/>
            <person name="Oh S."/>
            <person name="Lee J.H."/>
            <person name="Choi E."/>
            <person name="Choi E."/>
            <person name="Lee S.E."/>
            <person name="Jeon J."/>
            <person name="Kim H."/>
            <person name="Choi G."/>
            <person name="Song H."/>
            <person name="Lee J."/>
            <person name="Lee S.-C."/>
            <person name="Kwon J.-K."/>
            <person name="Lee H.-Y."/>
            <person name="Koo N."/>
            <person name="Hong Y."/>
            <person name="Kim R.W."/>
            <person name="Kang W.-H."/>
            <person name="Huh J.H."/>
            <person name="Kang B.-C."/>
            <person name="Yang T.-J."/>
            <person name="Lee Y.-H."/>
            <person name="Bennetzen J.L."/>
            <person name="Choi D."/>
        </authorList>
    </citation>
    <scope>NUCLEOTIDE SEQUENCE [LARGE SCALE GENOMIC DNA]</scope>
    <source>
        <strain evidence="10">cv. PBC81</strain>
    </source>
</reference>
<evidence type="ECO:0000313" key="10">
    <source>
        <dbReference type="Proteomes" id="UP000224567"/>
    </source>
</evidence>
<dbReference type="Proteomes" id="UP000224567">
    <property type="component" value="Unassembled WGS sequence"/>
</dbReference>
<dbReference type="Pfam" id="PF13976">
    <property type="entry name" value="gag_pre-integrs"/>
    <property type="match status" value="1"/>
</dbReference>
<dbReference type="SUPFAM" id="SSF56672">
    <property type="entry name" value="DNA/RNA polymerases"/>
    <property type="match status" value="1"/>
</dbReference>
<accession>A0A2G2XPK2</accession>
<dbReference type="Pfam" id="PF22936">
    <property type="entry name" value="Pol_BBD"/>
    <property type="match status" value="1"/>
</dbReference>
<dbReference type="GO" id="GO:0003899">
    <property type="term" value="F:DNA-directed RNA polymerase activity"/>
    <property type="evidence" value="ECO:0007669"/>
    <property type="project" value="UniProtKB-EC"/>
</dbReference>